<organism evidence="1">
    <name type="scientific">marine metagenome</name>
    <dbReference type="NCBI Taxonomy" id="408172"/>
    <lineage>
        <taxon>unclassified sequences</taxon>
        <taxon>metagenomes</taxon>
        <taxon>ecological metagenomes</taxon>
    </lineage>
</organism>
<sequence>VRNSLVLLLLSLLPSTGLAQMISPALSPIVHGDRSITFALQAPEADSVKVTTKL</sequence>
<reference evidence="1" key="1">
    <citation type="submission" date="2018-05" db="EMBL/GenBank/DDBJ databases">
        <authorList>
            <person name="Lanie J.A."/>
            <person name="Ng W.-L."/>
            <person name="Kazmierczak K.M."/>
            <person name="Andrzejewski T.M."/>
            <person name="Davidsen T.M."/>
            <person name="Wayne K.J."/>
            <person name="Tettelin H."/>
            <person name="Glass J.I."/>
            <person name="Rusch D."/>
            <person name="Podicherti R."/>
            <person name="Tsui H.-C.T."/>
            <person name="Winkler M.E."/>
        </authorList>
    </citation>
    <scope>NUCLEOTIDE SEQUENCE</scope>
</reference>
<feature type="non-terminal residue" evidence="1">
    <location>
        <position position="1"/>
    </location>
</feature>
<dbReference type="AlphaFoldDB" id="A0A382YHF2"/>
<dbReference type="EMBL" id="UINC01175872">
    <property type="protein sequence ID" value="SVD82726.1"/>
    <property type="molecule type" value="Genomic_DNA"/>
</dbReference>
<accession>A0A382YHF2</accession>
<protein>
    <submittedName>
        <fullName evidence="1">Uncharacterized protein</fullName>
    </submittedName>
</protein>
<evidence type="ECO:0000313" key="1">
    <source>
        <dbReference type="EMBL" id="SVD82726.1"/>
    </source>
</evidence>
<proteinExistence type="predicted"/>
<name>A0A382YHF2_9ZZZZ</name>
<gene>
    <name evidence="1" type="ORF">METZ01_LOCUS435580</name>
</gene>